<gene>
    <name evidence="7" type="ORF">DM819_06810</name>
</gene>
<proteinExistence type="predicted"/>
<organism evidence="7 8">
    <name type="scientific">Pseudomonas hunanensis</name>
    <dbReference type="NCBI Taxonomy" id="1247546"/>
    <lineage>
        <taxon>Bacteria</taxon>
        <taxon>Pseudomonadati</taxon>
        <taxon>Pseudomonadota</taxon>
        <taxon>Gammaproteobacteria</taxon>
        <taxon>Pseudomonadales</taxon>
        <taxon>Pseudomonadaceae</taxon>
        <taxon>Pseudomonas</taxon>
    </lineage>
</organism>
<evidence type="ECO:0000256" key="5">
    <source>
        <dbReference type="ARBA" id="ARBA00023136"/>
    </source>
</evidence>
<evidence type="ECO:0000256" key="4">
    <source>
        <dbReference type="ARBA" id="ARBA00022989"/>
    </source>
</evidence>
<comment type="caution">
    <text evidence="7">The sequence shown here is derived from an EMBL/GenBank/DDBJ whole genome shotgun (WGS) entry which is preliminary data.</text>
</comment>
<dbReference type="GO" id="GO:0005886">
    <property type="term" value="C:plasma membrane"/>
    <property type="evidence" value="ECO:0007669"/>
    <property type="project" value="UniProtKB-SubCell"/>
</dbReference>
<keyword evidence="4 6" id="KW-1133">Transmembrane helix</keyword>
<evidence type="ECO:0000313" key="7">
    <source>
        <dbReference type="EMBL" id="NWL45585.1"/>
    </source>
</evidence>
<evidence type="ECO:0000313" key="8">
    <source>
        <dbReference type="Proteomes" id="UP000704738"/>
    </source>
</evidence>
<evidence type="ECO:0000256" key="1">
    <source>
        <dbReference type="ARBA" id="ARBA00004651"/>
    </source>
</evidence>
<dbReference type="Proteomes" id="UP000704738">
    <property type="component" value="Unassembled WGS sequence"/>
</dbReference>
<reference evidence="7 8" key="1">
    <citation type="submission" date="2018-06" db="EMBL/GenBank/DDBJ databases">
        <title>Bacteria isolated from soil of Wuhan.</title>
        <authorList>
            <person name="Xiang W."/>
            <person name="Huang C."/>
        </authorList>
    </citation>
    <scope>NUCLEOTIDE SEQUENCE [LARGE SCALE GENOMIC DNA]</scope>
    <source>
        <strain evidence="8">xwS4</strain>
    </source>
</reference>
<dbReference type="PANTHER" id="PTHR33931">
    <property type="entry name" value="HOLIN-LIKE PROTEIN CIDA-RELATED"/>
    <property type="match status" value="1"/>
</dbReference>
<evidence type="ECO:0000256" key="6">
    <source>
        <dbReference type="SAM" id="Phobius"/>
    </source>
</evidence>
<comment type="subcellular location">
    <subcellularLocation>
        <location evidence="1">Cell membrane</location>
        <topology evidence="1">Multi-pass membrane protein</topology>
    </subcellularLocation>
</comment>
<dbReference type="EMBL" id="QJRE01000096">
    <property type="protein sequence ID" value="NWL45585.1"/>
    <property type="molecule type" value="Genomic_DNA"/>
</dbReference>
<dbReference type="InterPro" id="IPR005538">
    <property type="entry name" value="LrgA/CidA"/>
</dbReference>
<name>A0ABD6NBJ1_9PSED</name>
<accession>A0ABD6NBJ1</accession>
<feature type="transmembrane region" description="Helical" evidence="6">
    <location>
        <begin position="105"/>
        <end position="127"/>
    </location>
</feature>
<feature type="transmembrane region" description="Helical" evidence="6">
    <location>
        <begin position="16"/>
        <end position="33"/>
    </location>
</feature>
<evidence type="ECO:0000256" key="2">
    <source>
        <dbReference type="ARBA" id="ARBA00022475"/>
    </source>
</evidence>
<evidence type="ECO:0000256" key="3">
    <source>
        <dbReference type="ARBA" id="ARBA00022692"/>
    </source>
</evidence>
<keyword evidence="5 6" id="KW-0472">Membrane</keyword>
<dbReference type="Pfam" id="PF03788">
    <property type="entry name" value="LrgA"/>
    <property type="match status" value="1"/>
</dbReference>
<sequence length="152" mass="16635">MSSVSRLIDPSPARRWVRAVAQVLLLSVIWFAADRGAKVLGLPISGGIFGLGILVVLLMTGVIKPTWVEGGAELILANMLLYFIPLVVSVVQYTDLFETEGLKLMVAIGVGFLSVLVVTAFVVEWACQLIRKRHYSNLIEARRTRTLVAGQK</sequence>
<protein>
    <submittedName>
        <fullName evidence="7">CidA/LrgA family protein</fullName>
    </submittedName>
</protein>
<keyword evidence="3 6" id="KW-0812">Transmembrane</keyword>
<feature type="transmembrane region" description="Helical" evidence="6">
    <location>
        <begin position="39"/>
        <end position="62"/>
    </location>
</feature>
<dbReference type="AlphaFoldDB" id="A0ABD6NBJ1"/>
<feature type="transmembrane region" description="Helical" evidence="6">
    <location>
        <begin position="74"/>
        <end position="93"/>
    </location>
</feature>
<dbReference type="PANTHER" id="PTHR33931:SF2">
    <property type="entry name" value="HOLIN-LIKE PROTEIN CIDA"/>
    <property type="match status" value="1"/>
</dbReference>
<keyword evidence="2" id="KW-1003">Cell membrane</keyword>
<dbReference type="RefSeq" id="WP_179052622.1">
    <property type="nucleotide sequence ID" value="NZ_QJRE01000096.1"/>
</dbReference>